<protein>
    <submittedName>
        <fullName evidence="2">Uncharacterized protein</fullName>
    </submittedName>
</protein>
<keyword evidence="3" id="KW-1185">Reference proteome</keyword>
<feature type="compositionally biased region" description="Basic and acidic residues" evidence="1">
    <location>
        <begin position="99"/>
        <end position="112"/>
    </location>
</feature>
<reference evidence="2" key="1">
    <citation type="submission" date="2022-11" db="EMBL/GenBank/DDBJ databases">
        <title>Genome Sequence of Cubamyces cubensis.</title>
        <authorList>
            <person name="Buettner E."/>
        </authorList>
    </citation>
    <scope>NUCLEOTIDE SEQUENCE</scope>
    <source>
        <strain evidence="2">MPL-01</strain>
    </source>
</reference>
<gene>
    <name evidence="2" type="ORF">ONZ51_g1975</name>
</gene>
<feature type="compositionally biased region" description="Low complexity" evidence="1">
    <location>
        <begin position="263"/>
        <end position="276"/>
    </location>
</feature>
<organism evidence="2 3">
    <name type="scientific">Trametes cubensis</name>
    <dbReference type="NCBI Taxonomy" id="1111947"/>
    <lineage>
        <taxon>Eukaryota</taxon>
        <taxon>Fungi</taxon>
        <taxon>Dikarya</taxon>
        <taxon>Basidiomycota</taxon>
        <taxon>Agaricomycotina</taxon>
        <taxon>Agaricomycetes</taxon>
        <taxon>Polyporales</taxon>
        <taxon>Polyporaceae</taxon>
        <taxon>Trametes</taxon>
    </lineage>
</organism>
<dbReference type="AlphaFoldDB" id="A0AAD7XFB0"/>
<feature type="region of interest" description="Disordered" evidence="1">
    <location>
        <begin position="80"/>
        <end position="145"/>
    </location>
</feature>
<evidence type="ECO:0000313" key="2">
    <source>
        <dbReference type="EMBL" id="KAJ8494996.1"/>
    </source>
</evidence>
<dbReference type="Proteomes" id="UP001215151">
    <property type="component" value="Unassembled WGS sequence"/>
</dbReference>
<name>A0AAD7XFB0_9APHY</name>
<feature type="compositionally biased region" description="Pro residues" evidence="1">
    <location>
        <begin position="1"/>
        <end position="12"/>
    </location>
</feature>
<feature type="region of interest" description="Disordered" evidence="1">
    <location>
        <begin position="263"/>
        <end position="288"/>
    </location>
</feature>
<feature type="compositionally biased region" description="Low complexity" evidence="1">
    <location>
        <begin position="13"/>
        <end position="54"/>
    </location>
</feature>
<accession>A0AAD7XFB0</accession>
<dbReference type="EMBL" id="JAPEVG010000029">
    <property type="protein sequence ID" value="KAJ8494996.1"/>
    <property type="molecule type" value="Genomic_DNA"/>
</dbReference>
<comment type="caution">
    <text evidence="2">The sequence shown here is derived from an EMBL/GenBank/DDBJ whole genome shotgun (WGS) entry which is preliminary data.</text>
</comment>
<feature type="compositionally biased region" description="Basic and acidic residues" evidence="1">
    <location>
        <begin position="121"/>
        <end position="142"/>
    </location>
</feature>
<proteinExistence type="predicted"/>
<evidence type="ECO:0000256" key="1">
    <source>
        <dbReference type="SAM" id="MobiDB-lite"/>
    </source>
</evidence>
<evidence type="ECO:0000313" key="3">
    <source>
        <dbReference type="Proteomes" id="UP001215151"/>
    </source>
</evidence>
<sequence length="350" mass="37656">MPFERLPPPSPSQAPNSSRPHPSPHDPSSSSSEPSSLSASSAPSLTSDSTSDPTAESEKLVSPLERLSLHAYTHLPNLRLRKPELRTPTATMNAVSPMEDGRDRMANREQRKQQQAQQQQQEDRRSKGKEAEAHTASREGKRSHTSALALHIRGLAWVSPFLLYPLRSRYPPRPPSQDVLLLQTTRLLRLPQRGPPAVHAPPPPAPVERTVSALPASTAPVVQIPTIEDPFADALVEDEAPLTPLPLPPSSTYSRNRVTVSTYTVPSDSSNSSTGSRGTMATGLSAPPGLAHMASNSIPSAKDMRGRLVASVLLSRGSGRPLGTYLRRRLSGQEHVYVKSGLSQLVAAAA</sequence>
<feature type="region of interest" description="Disordered" evidence="1">
    <location>
        <begin position="1"/>
        <end position="64"/>
    </location>
</feature>